<dbReference type="Proteomes" id="UP001290861">
    <property type="component" value="Unassembled WGS sequence"/>
</dbReference>
<reference evidence="11 12" key="1">
    <citation type="journal article" date="2024" name="Appl. Environ. Microbiol.">
        <title>Pontiella agarivorans sp. nov., a novel marine anaerobic bacterium capable of degrading macroalgal polysaccharides and fixing nitrogen.</title>
        <authorList>
            <person name="Liu N."/>
            <person name="Kivenson V."/>
            <person name="Peng X."/>
            <person name="Cui Z."/>
            <person name="Lankiewicz T.S."/>
            <person name="Gosselin K.M."/>
            <person name="English C.J."/>
            <person name="Blair E.M."/>
            <person name="O'Malley M.A."/>
            <person name="Valentine D.L."/>
        </authorList>
    </citation>
    <scope>NUCLEOTIDE SEQUENCE [LARGE SCALE GENOMIC DNA]</scope>
    <source>
        <strain evidence="11 12">NLcol2</strain>
    </source>
</reference>
<evidence type="ECO:0000259" key="10">
    <source>
        <dbReference type="PROSITE" id="PS50885"/>
    </source>
</evidence>
<feature type="domain" description="Histidine kinase" evidence="9">
    <location>
        <begin position="307"/>
        <end position="522"/>
    </location>
</feature>
<name>A0ABU5N147_9BACT</name>
<evidence type="ECO:0000256" key="7">
    <source>
        <dbReference type="ARBA" id="ARBA00023012"/>
    </source>
</evidence>
<dbReference type="InterPro" id="IPR003660">
    <property type="entry name" value="HAMP_dom"/>
</dbReference>
<evidence type="ECO:0000256" key="1">
    <source>
        <dbReference type="ARBA" id="ARBA00000085"/>
    </source>
</evidence>
<dbReference type="PANTHER" id="PTHR43711:SF28">
    <property type="entry name" value="SENSOR HISTIDINE KINASE YXDK"/>
    <property type="match status" value="1"/>
</dbReference>
<evidence type="ECO:0000313" key="11">
    <source>
        <dbReference type="EMBL" id="MDZ8120170.1"/>
    </source>
</evidence>
<dbReference type="EC" id="2.7.13.3" evidence="3"/>
<dbReference type="Gene3D" id="6.10.340.10">
    <property type="match status" value="1"/>
</dbReference>
<accession>A0ABU5N147</accession>
<gene>
    <name evidence="11" type="ORF">P9H32_16180</name>
</gene>
<keyword evidence="12" id="KW-1185">Reference proteome</keyword>
<dbReference type="GO" id="GO:0016301">
    <property type="term" value="F:kinase activity"/>
    <property type="evidence" value="ECO:0007669"/>
    <property type="project" value="UniProtKB-KW"/>
</dbReference>
<dbReference type="InterPro" id="IPR003661">
    <property type="entry name" value="HisK_dim/P_dom"/>
</dbReference>
<comment type="caution">
    <text evidence="11">The sequence shown here is derived from an EMBL/GenBank/DDBJ whole genome shotgun (WGS) entry which is preliminary data.</text>
</comment>
<keyword evidence="4" id="KW-0597">Phosphoprotein</keyword>
<keyword evidence="8" id="KW-0812">Transmembrane</keyword>
<sequence length="529" mass="58639">MVRYSLGLTLVLLLVTFGISLFMVYQQLRSDALTQLDRAMVFLTEKYVGTAPEYEPQKILMNQWSEELQTAFYQKFPTAKIALIEAEGQHDGLGYEVIASTGRERMEILISEGGQMWIAHSESVDEIFHALDAFLINPFGDASVPGVRLLLLDPKGGIIGGDADGPIPMNRETLLQQLKETNSEVHSSGFMKRIFIARKMYDGNILCVSDDFSAGMMELRRWGIFLLSLLVVFLPFSLIAGLLLSRHAMEGVKRVAEAARVFDAGHLQQRVQSCRAGAEVEELCRSFNGMASRIEKLVRELREVTANIAHDIRTPITRIRGLVETMDWNAASEEERAEISGMVIAECDQLTPLVSDILDMARAETGVMELHREPIDLGAELEKSIEIFSAFAAEKQITLEHTFSGAPVFVEADRSKMQRVISNLLDNAIKFTLPGSRVEVRLYQNENQAGFEVVDNGPGIPPSDQASVFERFNRGGDSRTIPGNGLGLSLVKAFVELHGGGVELESAEPHGCIFRVWLPLENPNKGRVA</sequence>
<evidence type="ECO:0000256" key="3">
    <source>
        <dbReference type="ARBA" id="ARBA00012438"/>
    </source>
</evidence>
<evidence type="ECO:0000259" key="9">
    <source>
        <dbReference type="PROSITE" id="PS50109"/>
    </source>
</evidence>
<dbReference type="SUPFAM" id="SSF55874">
    <property type="entry name" value="ATPase domain of HSP90 chaperone/DNA topoisomerase II/histidine kinase"/>
    <property type="match status" value="1"/>
</dbReference>
<keyword evidence="5" id="KW-0808">Transferase</keyword>
<dbReference type="InterPro" id="IPR004358">
    <property type="entry name" value="Sig_transdc_His_kin-like_C"/>
</dbReference>
<dbReference type="CDD" id="cd00082">
    <property type="entry name" value="HisKA"/>
    <property type="match status" value="1"/>
</dbReference>
<dbReference type="CDD" id="cd00075">
    <property type="entry name" value="HATPase"/>
    <property type="match status" value="1"/>
</dbReference>
<dbReference type="SUPFAM" id="SSF47384">
    <property type="entry name" value="Homodimeric domain of signal transducing histidine kinase"/>
    <property type="match status" value="1"/>
</dbReference>
<dbReference type="InterPro" id="IPR050736">
    <property type="entry name" value="Sensor_HK_Regulatory"/>
</dbReference>
<protein>
    <recommendedName>
        <fullName evidence="3">histidine kinase</fullName>
        <ecNumber evidence="3">2.7.13.3</ecNumber>
    </recommendedName>
</protein>
<feature type="transmembrane region" description="Helical" evidence="8">
    <location>
        <begin position="222"/>
        <end position="244"/>
    </location>
</feature>
<feature type="domain" description="HAMP" evidence="10">
    <location>
        <begin position="246"/>
        <end position="299"/>
    </location>
</feature>
<evidence type="ECO:0000256" key="5">
    <source>
        <dbReference type="ARBA" id="ARBA00022679"/>
    </source>
</evidence>
<dbReference type="Pfam" id="PF00672">
    <property type="entry name" value="HAMP"/>
    <property type="match status" value="1"/>
</dbReference>
<keyword evidence="7" id="KW-0902">Two-component regulatory system</keyword>
<dbReference type="PRINTS" id="PR00344">
    <property type="entry name" value="BCTRLSENSOR"/>
</dbReference>
<evidence type="ECO:0000256" key="8">
    <source>
        <dbReference type="SAM" id="Phobius"/>
    </source>
</evidence>
<dbReference type="PANTHER" id="PTHR43711">
    <property type="entry name" value="TWO-COMPONENT HISTIDINE KINASE"/>
    <property type="match status" value="1"/>
</dbReference>
<evidence type="ECO:0000313" key="12">
    <source>
        <dbReference type="Proteomes" id="UP001290861"/>
    </source>
</evidence>
<dbReference type="InterPro" id="IPR036097">
    <property type="entry name" value="HisK_dim/P_sf"/>
</dbReference>
<dbReference type="SMART" id="SM00304">
    <property type="entry name" value="HAMP"/>
    <property type="match status" value="1"/>
</dbReference>
<dbReference type="InterPro" id="IPR036890">
    <property type="entry name" value="HATPase_C_sf"/>
</dbReference>
<dbReference type="PROSITE" id="PS50885">
    <property type="entry name" value="HAMP"/>
    <property type="match status" value="1"/>
</dbReference>
<dbReference type="SUPFAM" id="SSF160574">
    <property type="entry name" value="BT0923-like"/>
    <property type="match status" value="1"/>
</dbReference>
<keyword evidence="6 11" id="KW-0418">Kinase</keyword>
<keyword evidence="8" id="KW-1133">Transmembrane helix</keyword>
<dbReference type="EMBL" id="JARVCO010000012">
    <property type="protein sequence ID" value="MDZ8120170.1"/>
    <property type="molecule type" value="Genomic_DNA"/>
</dbReference>
<dbReference type="PROSITE" id="PS50109">
    <property type="entry name" value="HIS_KIN"/>
    <property type="match status" value="1"/>
</dbReference>
<feature type="transmembrane region" description="Helical" evidence="8">
    <location>
        <begin position="6"/>
        <end position="25"/>
    </location>
</feature>
<dbReference type="SMART" id="SM00387">
    <property type="entry name" value="HATPase_c"/>
    <property type="match status" value="1"/>
</dbReference>
<evidence type="ECO:0000256" key="4">
    <source>
        <dbReference type="ARBA" id="ARBA00022553"/>
    </source>
</evidence>
<dbReference type="SMART" id="SM00388">
    <property type="entry name" value="HisKA"/>
    <property type="match status" value="1"/>
</dbReference>
<dbReference type="Pfam" id="PF02518">
    <property type="entry name" value="HATPase_c"/>
    <property type="match status" value="1"/>
</dbReference>
<keyword evidence="8" id="KW-0472">Membrane</keyword>
<dbReference type="Gene3D" id="1.10.287.130">
    <property type="match status" value="1"/>
</dbReference>
<comment type="subcellular location">
    <subcellularLocation>
        <location evidence="2">Membrane</location>
    </subcellularLocation>
</comment>
<dbReference type="Gene3D" id="3.30.565.10">
    <property type="entry name" value="Histidine kinase-like ATPase, C-terminal domain"/>
    <property type="match status" value="1"/>
</dbReference>
<dbReference type="Pfam" id="PF00512">
    <property type="entry name" value="HisKA"/>
    <property type="match status" value="1"/>
</dbReference>
<organism evidence="11 12">
    <name type="scientific">Pontiella agarivorans</name>
    <dbReference type="NCBI Taxonomy" id="3038953"/>
    <lineage>
        <taxon>Bacteria</taxon>
        <taxon>Pseudomonadati</taxon>
        <taxon>Kiritimatiellota</taxon>
        <taxon>Kiritimatiellia</taxon>
        <taxon>Kiritimatiellales</taxon>
        <taxon>Pontiellaceae</taxon>
        <taxon>Pontiella</taxon>
    </lineage>
</organism>
<proteinExistence type="predicted"/>
<evidence type="ECO:0000256" key="6">
    <source>
        <dbReference type="ARBA" id="ARBA00022777"/>
    </source>
</evidence>
<comment type="catalytic activity">
    <reaction evidence="1">
        <text>ATP + protein L-histidine = ADP + protein N-phospho-L-histidine.</text>
        <dbReference type="EC" id="2.7.13.3"/>
    </reaction>
</comment>
<dbReference type="InterPro" id="IPR005467">
    <property type="entry name" value="His_kinase_dom"/>
</dbReference>
<evidence type="ECO:0000256" key="2">
    <source>
        <dbReference type="ARBA" id="ARBA00004370"/>
    </source>
</evidence>
<dbReference type="InterPro" id="IPR003594">
    <property type="entry name" value="HATPase_dom"/>
</dbReference>
<dbReference type="CDD" id="cd06225">
    <property type="entry name" value="HAMP"/>
    <property type="match status" value="1"/>
</dbReference>